<feature type="transmembrane region" description="Helical" evidence="3">
    <location>
        <begin position="234"/>
        <end position="255"/>
    </location>
</feature>
<dbReference type="OrthoDB" id="1664854at2"/>
<feature type="transmembrane region" description="Helical" evidence="3">
    <location>
        <begin position="16"/>
        <end position="36"/>
    </location>
</feature>
<name>A0A1I3BNW2_SELRU</name>
<keyword evidence="2" id="KW-0813">Transport</keyword>
<organism evidence="4 5">
    <name type="scientific">Selenomonas ruminantium</name>
    <dbReference type="NCBI Taxonomy" id="971"/>
    <lineage>
        <taxon>Bacteria</taxon>
        <taxon>Bacillati</taxon>
        <taxon>Bacillota</taxon>
        <taxon>Negativicutes</taxon>
        <taxon>Selenomonadales</taxon>
        <taxon>Selenomonadaceae</taxon>
        <taxon>Selenomonas</taxon>
    </lineage>
</organism>
<dbReference type="EMBL" id="FOQK01000001">
    <property type="protein sequence ID" value="SFH63471.1"/>
    <property type="molecule type" value="Genomic_DNA"/>
</dbReference>
<dbReference type="PANTHER" id="PTHR43337">
    <property type="entry name" value="XANTHINE/URACIL PERMEASE C887.17-RELATED"/>
    <property type="match status" value="1"/>
</dbReference>
<evidence type="ECO:0000256" key="2">
    <source>
        <dbReference type="ARBA" id="ARBA00022448"/>
    </source>
</evidence>
<feature type="transmembrane region" description="Helical" evidence="3">
    <location>
        <begin position="43"/>
        <end position="63"/>
    </location>
</feature>
<feature type="transmembrane region" description="Helical" evidence="3">
    <location>
        <begin position="406"/>
        <end position="425"/>
    </location>
</feature>
<dbReference type="Proteomes" id="UP000183639">
    <property type="component" value="Unassembled WGS sequence"/>
</dbReference>
<dbReference type="GO" id="GO:0005345">
    <property type="term" value="F:purine nucleobase transmembrane transporter activity"/>
    <property type="evidence" value="ECO:0007669"/>
    <property type="project" value="TreeGrafter"/>
</dbReference>
<proteinExistence type="predicted"/>
<dbReference type="InterPro" id="IPR045018">
    <property type="entry name" value="Azg-like"/>
</dbReference>
<keyword evidence="3" id="KW-0472">Membrane</keyword>
<dbReference type="AlphaFoldDB" id="A0A1I3BNW2"/>
<keyword evidence="3" id="KW-0812">Transmembrane</keyword>
<gene>
    <name evidence="4" type="ORF">SAMN04487861_10189</name>
</gene>
<reference evidence="4 5" key="1">
    <citation type="submission" date="2016-10" db="EMBL/GenBank/DDBJ databases">
        <authorList>
            <person name="de Groot N.N."/>
        </authorList>
    </citation>
    <scope>NUCLEOTIDE SEQUENCE [LARGE SCALE GENOMIC DNA]</scope>
    <source>
        <strain evidence="4 5">Z108</strain>
    </source>
</reference>
<feature type="transmembrane region" description="Helical" evidence="3">
    <location>
        <begin position="306"/>
        <end position="325"/>
    </location>
</feature>
<feature type="transmembrane region" description="Helical" evidence="3">
    <location>
        <begin position="69"/>
        <end position="87"/>
    </location>
</feature>
<comment type="subcellular location">
    <subcellularLocation>
        <location evidence="1">Endomembrane system</location>
        <topology evidence="1">Multi-pass membrane protein</topology>
    </subcellularLocation>
</comment>
<dbReference type="PANTHER" id="PTHR43337:SF1">
    <property type="entry name" value="XANTHINE_URACIL PERMEASE C887.17-RELATED"/>
    <property type="match status" value="1"/>
</dbReference>
<dbReference type="GO" id="GO:0012505">
    <property type="term" value="C:endomembrane system"/>
    <property type="evidence" value="ECO:0007669"/>
    <property type="project" value="UniProtKB-SubCell"/>
</dbReference>
<protein>
    <submittedName>
        <fullName evidence="4">Putative MFS transporter, AGZA family, xanthine/uracil permease</fullName>
    </submittedName>
</protein>
<feature type="transmembrane region" description="Helical" evidence="3">
    <location>
        <begin position="331"/>
        <end position="347"/>
    </location>
</feature>
<feature type="transmembrane region" description="Helical" evidence="3">
    <location>
        <begin position="188"/>
        <end position="213"/>
    </location>
</feature>
<evidence type="ECO:0000313" key="5">
    <source>
        <dbReference type="Proteomes" id="UP000183639"/>
    </source>
</evidence>
<evidence type="ECO:0000256" key="3">
    <source>
        <dbReference type="SAM" id="Phobius"/>
    </source>
</evidence>
<feature type="transmembrane region" description="Helical" evidence="3">
    <location>
        <begin position="133"/>
        <end position="153"/>
    </location>
</feature>
<feature type="transmembrane region" description="Helical" evidence="3">
    <location>
        <begin position="94"/>
        <end position="113"/>
    </location>
</feature>
<accession>A0A1I3BNW2</accession>
<keyword evidence="3" id="KW-1133">Transmembrane helix</keyword>
<feature type="transmembrane region" description="Helical" evidence="3">
    <location>
        <begin position="165"/>
        <end position="182"/>
    </location>
</feature>
<evidence type="ECO:0000256" key="1">
    <source>
        <dbReference type="ARBA" id="ARBA00004127"/>
    </source>
</evidence>
<feature type="transmembrane region" description="Helical" evidence="3">
    <location>
        <begin position="382"/>
        <end position="399"/>
    </location>
</feature>
<evidence type="ECO:0000313" key="4">
    <source>
        <dbReference type="EMBL" id="SFH63471.1"/>
    </source>
</evidence>
<sequence length="426" mass="44589">MTARTGRQYIGAEVQAGLAMAGSALAGFIVVPSLLFQLGMDFAGAYTAYAVMAIAASLLMGWLRQPLMLLPSIAVSTYLVYLVGISQGLSWQQLLGACLAAAITGLLLCLSPLRRWFADAVPQEVRRLLPAGLGVMLILAGLTQGRIIVRSAWSVTMLGNFQDPLAYLGLTGIMVTMVMVALKLRGALFWGMVVTAAVALAEGFWVVPAAPFMQPAGWDQAAGQLTLLPGSEAALGHMLAAGVTLLIVLASMNWLAIEALVPPADGRCRLLPMTFALSAVGALAGCLPLVVSPLSAAGTVARARRLAAWSAALLFLAALFCEPLLAAMADFPVMVVPVLVGTGLLLLQQTVQSLQQRPLAWDFSALGAAVCLLLLMPLANNITAGLGAAFISWCVLRGCERGWRVVPLASWGLAAVFAVYLAYAAI</sequence>
<dbReference type="RefSeq" id="WP_075441426.1">
    <property type="nucleotide sequence ID" value="NZ_FOQK01000001.1"/>
</dbReference>
<dbReference type="GO" id="GO:0005886">
    <property type="term" value="C:plasma membrane"/>
    <property type="evidence" value="ECO:0007669"/>
    <property type="project" value="TreeGrafter"/>
</dbReference>
<feature type="transmembrane region" description="Helical" evidence="3">
    <location>
        <begin position="275"/>
        <end position="294"/>
    </location>
</feature>